<dbReference type="Proteomes" id="UP000466785">
    <property type="component" value="Chromosome"/>
</dbReference>
<feature type="transmembrane region" description="Helical" evidence="1">
    <location>
        <begin position="64"/>
        <end position="83"/>
    </location>
</feature>
<proteinExistence type="predicted"/>
<feature type="transmembrane region" description="Helical" evidence="1">
    <location>
        <begin position="35"/>
        <end position="52"/>
    </location>
</feature>
<evidence type="ECO:0000313" key="2">
    <source>
        <dbReference type="EMBL" id="BBX50983.1"/>
    </source>
</evidence>
<dbReference type="RefSeq" id="WP_163673460.1">
    <property type="nucleotide sequence ID" value="NZ_AP022570.1"/>
</dbReference>
<evidence type="ECO:0008006" key="4">
    <source>
        <dbReference type="Google" id="ProtNLM"/>
    </source>
</evidence>
<feature type="transmembrane region" description="Helical" evidence="1">
    <location>
        <begin position="6"/>
        <end position="23"/>
    </location>
</feature>
<evidence type="ECO:0000256" key="1">
    <source>
        <dbReference type="SAM" id="Phobius"/>
    </source>
</evidence>
<keyword evidence="1" id="KW-0812">Transmembrane</keyword>
<sequence>MSSTITAIAVIGVLAAWHVRNARHPGWRASSEGRFNIYCGYFLVIIAAYWLVSAPTATAWEWALGNAWALAAMVAFVSGFAQLNRATARHAEFAQLLETLEPVPAGERHD</sequence>
<reference evidence="2 3" key="1">
    <citation type="journal article" date="2019" name="Emerg. Microbes Infect.">
        <title>Comprehensive subspecies identification of 175 nontuberculous mycobacteria species based on 7547 genomic profiles.</title>
        <authorList>
            <person name="Matsumoto Y."/>
            <person name="Kinjo T."/>
            <person name="Motooka D."/>
            <person name="Nabeya D."/>
            <person name="Jung N."/>
            <person name="Uechi K."/>
            <person name="Horii T."/>
            <person name="Iida T."/>
            <person name="Fujita J."/>
            <person name="Nakamura S."/>
        </authorList>
    </citation>
    <scope>NUCLEOTIDE SEQUENCE [LARGE SCALE GENOMIC DNA]</scope>
    <source>
        <strain evidence="2 3">JCM 12603</strain>
    </source>
</reference>
<keyword evidence="3" id="KW-1185">Reference proteome</keyword>
<accession>A0A6N4VA69</accession>
<protein>
    <recommendedName>
        <fullName evidence="4">Holin</fullName>
    </recommendedName>
</protein>
<organism evidence="2 3">
    <name type="scientific">Mycolicibacterium poriferae</name>
    <dbReference type="NCBI Taxonomy" id="39694"/>
    <lineage>
        <taxon>Bacteria</taxon>
        <taxon>Bacillati</taxon>
        <taxon>Actinomycetota</taxon>
        <taxon>Actinomycetes</taxon>
        <taxon>Mycobacteriales</taxon>
        <taxon>Mycobacteriaceae</taxon>
        <taxon>Mycolicibacterium</taxon>
    </lineage>
</organism>
<keyword evidence="1" id="KW-0472">Membrane</keyword>
<dbReference type="AlphaFoldDB" id="A0A6N4VA69"/>
<evidence type="ECO:0000313" key="3">
    <source>
        <dbReference type="Proteomes" id="UP000466785"/>
    </source>
</evidence>
<name>A0A6N4VA69_9MYCO</name>
<keyword evidence="1" id="KW-1133">Transmembrane helix</keyword>
<dbReference type="EMBL" id="AP022570">
    <property type="protein sequence ID" value="BBX50983.1"/>
    <property type="molecule type" value="Genomic_DNA"/>
</dbReference>
<dbReference type="KEGG" id="mpof:MPOR_20090"/>
<gene>
    <name evidence="2" type="ORF">MPOR_20090</name>
</gene>